<gene>
    <name evidence="3" type="ORF">THAPSDRAFT_913</name>
</gene>
<dbReference type="AlphaFoldDB" id="B8BST3"/>
<feature type="region of interest" description="Disordered" evidence="1">
    <location>
        <begin position="284"/>
        <end position="328"/>
    </location>
</feature>
<dbReference type="Proteomes" id="UP000001449">
    <property type="component" value="Chromosome 1"/>
</dbReference>
<keyword evidence="2" id="KW-0472">Membrane</keyword>
<keyword evidence="2" id="KW-1133">Transmembrane helix</keyword>
<name>B8BST3_THAPS</name>
<proteinExistence type="predicted"/>
<dbReference type="EMBL" id="CM000638">
    <property type="protein sequence ID" value="EED95600.1"/>
    <property type="molecule type" value="Genomic_DNA"/>
</dbReference>
<dbReference type="GeneID" id="7451485"/>
<accession>B8BST3</accession>
<dbReference type="RefSeq" id="XP_002285959.1">
    <property type="nucleotide sequence ID" value="XM_002285923.1"/>
</dbReference>
<keyword evidence="4" id="KW-1185">Reference proteome</keyword>
<keyword evidence="2" id="KW-0812">Transmembrane</keyword>
<dbReference type="PaxDb" id="35128-Thaps913"/>
<feature type="compositionally biased region" description="Low complexity" evidence="1">
    <location>
        <begin position="30"/>
        <end position="51"/>
    </location>
</feature>
<feature type="transmembrane region" description="Helical" evidence="2">
    <location>
        <begin position="458"/>
        <end position="484"/>
    </location>
</feature>
<sequence length="486" mass="53464">MATSQSTEAASTATFITPLPDEFLTDDTHTATTVTDDSSSISPPSSASDPPIALQGKFEDYAAVTTAAALASNIVDVAIPSSAEWMSHGGFANHSRHDAAAQTAVCEQFSLSLNGNEDQVKPQAAMPFTSSGNSEITVESQDVMEAATALCLLHNGTSNTTTFSPSKSNINNINNEVITMTYDILAAGHHEYENNLYQQTLRSLQNVAEEELSSNKKKRGWGCTPPSTSKGLVLPSLFSRTSSSSLLHPTRLAIATDVDEVNKLHQYVRSDLLEIFVVPHTNGMDSDDDDEYYEGSKKRRKTGKKNEEPPPPRVTRGASAKSKSDDDFVSYNAMPPLPPLLSDTNTSFSFSNNSNASSTDLQQRHYPGRVGFRCSFCNHIRNSTSKASKASFFPLRLHNIYREVCAWQRIHFKQCEFVPVGVTERYNFLKESDTSRGKVRYWESSAMSIGLSDNPERYFLLFVFVYYNVVICFPLTIASICISLQG</sequence>
<evidence type="ECO:0000313" key="4">
    <source>
        <dbReference type="Proteomes" id="UP000001449"/>
    </source>
</evidence>
<organism evidence="3 4">
    <name type="scientific">Thalassiosira pseudonana</name>
    <name type="common">Marine diatom</name>
    <name type="synonym">Cyclotella nana</name>
    <dbReference type="NCBI Taxonomy" id="35128"/>
    <lineage>
        <taxon>Eukaryota</taxon>
        <taxon>Sar</taxon>
        <taxon>Stramenopiles</taxon>
        <taxon>Ochrophyta</taxon>
        <taxon>Bacillariophyta</taxon>
        <taxon>Coscinodiscophyceae</taxon>
        <taxon>Thalassiosirophycidae</taxon>
        <taxon>Thalassiosirales</taxon>
        <taxon>Thalassiosiraceae</taxon>
        <taxon>Thalassiosira</taxon>
    </lineage>
</organism>
<reference evidence="3 4" key="2">
    <citation type="journal article" date="2008" name="Nature">
        <title>The Phaeodactylum genome reveals the evolutionary history of diatom genomes.</title>
        <authorList>
            <person name="Bowler C."/>
            <person name="Allen A.E."/>
            <person name="Badger J.H."/>
            <person name="Grimwood J."/>
            <person name="Jabbari K."/>
            <person name="Kuo A."/>
            <person name="Maheswari U."/>
            <person name="Martens C."/>
            <person name="Maumus F."/>
            <person name="Otillar R.P."/>
            <person name="Rayko E."/>
            <person name="Salamov A."/>
            <person name="Vandepoele K."/>
            <person name="Beszteri B."/>
            <person name="Gruber A."/>
            <person name="Heijde M."/>
            <person name="Katinka M."/>
            <person name="Mock T."/>
            <person name="Valentin K."/>
            <person name="Verret F."/>
            <person name="Berges J.A."/>
            <person name="Brownlee C."/>
            <person name="Cadoret J.P."/>
            <person name="Chiovitti A."/>
            <person name="Choi C.J."/>
            <person name="Coesel S."/>
            <person name="De Martino A."/>
            <person name="Detter J.C."/>
            <person name="Durkin C."/>
            <person name="Falciatore A."/>
            <person name="Fournet J."/>
            <person name="Haruta M."/>
            <person name="Huysman M.J."/>
            <person name="Jenkins B.D."/>
            <person name="Jiroutova K."/>
            <person name="Jorgensen R.E."/>
            <person name="Joubert Y."/>
            <person name="Kaplan A."/>
            <person name="Kroger N."/>
            <person name="Kroth P.G."/>
            <person name="La Roche J."/>
            <person name="Lindquist E."/>
            <person name="Lommer M."/>
            <person name="Martin-Jezequel V."/>
            <person name="Lopez P.J."/>
            <person name="Lucas S."/>
            <person name="Mangogna M."/>
            <person name="McGinnis K."/>
            <person name="Medlin L.K."/>
            <person name="Montsant A."/>
            <person name="Oudot-Le Secq M.P."/>
            <person name="Napoli C."/>
            <person name="Obornik M."/>
            <person name="Parker M.S."/>
            <person name="Petit J.L."/>
            <person name="Porcel B.M."/>
            <person name="Poulsen N."/>
            <person name="Robison M."/>
            <person name="Rychlewski L."/>
            <person name="Rynearson T.A."/>
            <person name="Schmutz J."/>
            <person name="Shapiro H."/>
            <person name="Siaut M."/>
            <person name="Stanley M."/>
            <person name="Sussman M.R."/>
            <person name="Taylor A.R."/>
            <person name="Vardi A."/>
            <person name="von Dassow P."/>
            <person name="Vyverman W."/>
            <person name="Willis A."/>
            <person name="Wyrwicz L.S."/>
            <person name="Rokhsar D.S."/>
            <person name="Weissenbach J."/>
            <person name="Armbrust E.V."/>
            <person name="Green B.R."/>
            <person name="Van de Peer Y."/>
            <person name="Grigoriev I.V."/>
        </authorList>
    </citation>
    <scope>NUCLEOTIDE SEQUENCE [LARGE SCALE GENOMIC DNA]</scope>
    <source>
        <strain evidence="3 4">CCMP1335</strain>
    </source>
</reference>
<feature type="compositionally biased region" description="Low complexity" evidence="1">
    <location>
        <begin position="1"/>
        <end position="14"/>
    </location>
</feature>
<evidence type="ECO:0000256" key="1">
    <source>
        <dbReference type="SAM" id="MobiDB-lite"/>
    </source>
</evidence>
<dbReference type="HOGENOM" id="CLU_562044_0_0_1"/>
<dbReference type="InParanoid" id="B8BST3"/>
<protein>
    <submittedName>
        <fullName evidence="3">Uncharacterized protein</fullName>
    </submittedName>
</protein>
<evidence type="ECO:0000313" key="3">
    <source>
        <dbReference type="EMBL" id="EED95600.1"/>
    </source>
</evidence>
<dbReference type="KEGG" id="tps:THAPSDRAFT_913"/>
<reference evidence="3 4" key="1">
    <citation type="journal article" date="2004" name="Science">
        <title>The genome of the diatom Thalassiosira pseudonana: ecology, evolution, and metabolism.</title>
        <authorList>
            <person name="Armbrust E.V."/>
            <person name="Berges J.A."/>
            <person name="Bowler C."/>
            <person name="Green B.R."/>
            <person name="Martinez D."/>
            <person name="Putnam N.H."/>
            <person name="Zhou S."/>
            <person name="Allen A.E."/>
            <person name="Apt K.E."/>
            <person name="Bechner M."/>
            <person name="Brzezinski M.A."/>
            <person name="Chaal B.K."/>
            <person name="Chiovitti A."/>
            <person name="Davis A.K."/>
            <person name="Demarest M.S."/>
            <person name="Detter J.C."/>
            <person name="Glavina T."/>
            <person name="Goodstein D."/>
            <person name="Hadi M.Z."/>
            <person name="Hellsten U."/>
            <person name="Hildebrand M."/>
            <person name="Jenkins B.D."/>
            <person name="Jurka J."/>
            <person name="Kapitonov V.V."/>
            <person name="Kroger N."/>
            <person name="Lau W.W."/>
            <person name="Lane T.W."/>
            <person name="Larimer F.W."/>
            <person name="Lippmeier J.C."/>
            <person name="Lucas S."/>
            <person name="Medina M."/>
            <person name="Montsant A."/>
            <person name="Obornik M."/>
            <person name="Parker M.S."/>
            <person name="Palenik B."/>
            <person name="Pazour G.J."/>
            <person name="Richardson P.M."/>
            <person name="Rynearson T.A."/>
            <person name="Saito M.A."/>
            <person name="Schwartz D.C."/>
            <person name="Thamatrakoln K."/>
            <person name="Valentin K."/>
            <person name="Vardi A."/>
            <person name="Wilkerson F.P."/>
            <person name="Rokhsar D.S."/>
        </authorList>
    </citation>
    <scope>NUCLEOTIDE SEQUENCE [LARGE SCALE GENOMIC DNA]</scope>
    <source>
        <strain evidence="3 4">CCMP1335</strain>
    </source>
</reference>
<dbReference type="eggNOG" id="ENOG502QZA2">
    <property type="taxonomic scope" value="Eukaryota"/>
</dbReference>
<evidence type="ECO:0000256" key="2">
    <source>
        <dbReference type="SAM" id="Phobius"/>
    </source>
</evidence>
<feature type="region of interest" description="Disordered" evidence="1">
    <location>
        <begin position="1"/>
        <end position="53"/>
    </location>
</feature>